<feature type="domain" description="4Fe-4S ferredoxin-type" evidence="2">
    <location>
        <begin position="866"/>
        <end position="895"/>
    </location>
</feature>
<protein>
    <submittedName>
        <fullName evidence="3">4Fe-4S dicluster domain-containing protein</fullName>
    </submittedName>
</protein>
<evidence type="ECO:0000313" key="4">
    <source>
        <dbReference type="Proteomes" id="UP000309215"/>
    </source>
</evidence>
<feature type="compositionally biased region" description="Basic and acidic residues" evidence="1">
    <location>
        <begin position="35"/>
        <end position="54"/>
    </location>
</feature>
<evidence type="ECO:0000256" key="1">
    <source>
        <dbReference type="SAM" id="MobiDB-lite"/>
    </source>
</evidence>
<feature type="region of interest" description="Disordered" evidence="1">
    <location>
        <begin position="32"/>
        <end position="54"/>
    </location>
</feature>
<dbReference type="CDD" id="cd10551">
    <property type="entry name" value="PsrB"/>
    <property type="match status" value="1"/>
</dbReference>
<dbReference type="NCBIfam" id="TIGR04519">
    <property type="entry name" value="MoCo_extend_TAT"/>
    <property type="match status" value="1"/>
</dbReference>
<dbReference type="RefSeq" id="WP_136929179.1">
    <property type="nucleotide sequence ID" value="NZ_SSMQ01000010.1"/>
</dbReference>
<feature type="domain" description="4Fe-4S ferredoxin-type" evidence="2">
    <location>
        <begin position="779"/>
        <end position="809"/>
    </location>
</feature>
<evidence type="ECO:0000259" key="2">
    <source>
        <dbReference type="PROSITE" id="PS51379"/>
    </source>
</evidence>
<keyword evidence="4" id="KW-1185">Reference proteome</keyword>
<dbReference type="Pfam" id="PF13247">
    <property type="entry name" value="Fer4_11"/>
    <property type="match status" value="1"/>
</dbReference>
<dbReference type="PANTHER" id="PTHR42783:SF3">
    <property type="entry name" value="GLUTAMATE SYNTHASE [NADPH] SMALL CHAIN-RELATED"/>
    <property type="match status" value="1"/>
</dbReference>
<dbReference type="Gene3D" id="3.30.70.20">
    <property type="match status" value="2"/>
</dbReference>
<dbReference type="InterPro" id="IPR017896">
    <property type="entry name" value="4Fe4S_Fe-S-bd"/>
</dbReference>
<feature type="domain" description="4Fe-4S ferredoxin-type" evidence="2">
    <location>
        <begin position="834"/>
        <end position="865"/>
    </location>
</feature>
<dbReference type="InterPro" id="IPR030948">
    <property type="entry name" value="TAT_var_transloc_signal_dom"/>
</dbReference>
<dbReference type="CDD" id="cd02784">
    <property type="entry name" value="MopB_CT_PHLH"/>
    <property type="match status" value="1"/>
</dbReference>
<gene>
    <name evidence="3" type="ORF">E8A74_12335</name>
</gene>
<organism evidence="3 4">
    <name type="scientific">Polyangium fumosum</name>
    <dbReference type="NCBI Taxonomy" id="889272"/>
    <lineage>
        <taxon>Bacteria</taxon>
        <taxon>Pseudomonadati</taxon>
        <taxon>Myxococcota</taxon>
        <taxon>Polyangia</taxon>
        <taxon>Polyangiales</taxon>
        <taxon>Polyangiaceae</taxon>
        <taxon>Polyangium</taxon>
    </lineage>
</organism>
<comment type="caution">
    <text evidence="3">The sequence shown here is derived from an EMBL/GenBank/DDBJ whole genome shotgun (WGS) entry which is preliminary data.</text>
</comment>
<accession>A0A4U1JGQ5</accession>
<dbReference type="SUPFAM" id="SSF53706">
    <property type="entry name" value="Formate dehydrogenase/DMSO reductase, domains 1-3"/>
    <property type="match status" value="1"/>
</dbReference>
<dbReference type="AlphaFoldDB" id="A0A4U1JGQ5"/>
<proteinExistence type="predicted"/>
<dbReference type="OrthoDB" id="9789030at2"/>
<dbReference type="PANTHER" id="PTHR42783">
    <property type="entry name" value="GLUTAMATE SYNTHASE [NADPH] SMALL CHAIN"/>
    <property type="match status" value="1"/>
</dbReference>
<evidence type="ECO:0000313" key="3">
    <source>
        <dbReference type="EMBL" id="TKD09506.1"/>
    </source>
</evidence>
<dbReference type="Proteomes" id="UP000309215">
    <property type="component" value="Unassembled WGS sequence"/>
</dbReference>
<name>A0A4U1JGQ5_9BACT</name>
<dbReference type="Gene3D" id="2.20.25.90">
    <property type="entry name" value="ADC-like domains"/>
    <property type="match status" value="1"/>
</dbReference>
<dbReference type="Gene3D" id="3.40.50.740">
    <property type="match status" value="1"/>
</dbReference>
<dbReference type="Gene3D" id="2.40.40.20">
    <property type="match status" value="1"/>
</dbReference>
<dbReference type="SUPFAM" id="SSF54862">
    <property type="entry name" value="4Fe-4S ferredoxins"/>
    <property type="match status" value="1"/>
</dbReference>
<dbReference type="EMBL" id="SSMQ01000010">
    <property type="protein sequence ID" value="TKD09506.1"/>
    <property type="molecule type" value="Genomic_DNA"/>
</dbReference>
<sequence>MGNDVRALWEKILAGKTGRDYWRSLAELVAEGAPPEDRQREFPEGADERPDEPSRRSFLKLLGASMALAGVTGCVKDPVEKILPYTIRPPEVTPGLSRYYATSMTLDGLATGLLVASREGRPLKIEGNPEHPASLGAAGVLEQASILGLYDPHRARAITRLGALQSWDALATELARPRADRGAGLRILIEPTASPLLGSLLGRLLSAYPAARITVHSAIDTGAAAQGSTLAFGRPLVPQLDLRNASVIVSLDSDFLDGQGMHLRHSRHFAERRRPGWPEPSMNRLYVVESLPSCTGTVADHKLRRRSSEIGTFAAALAAEILLGGKPPKAVSPEIVTALRPFLGREERALVGAIARDLVRAGPGGLVVVGERQPAPVHALGALVNAVLGASGSTVSMTEPILWNPGTAGQDLTALVADMRAGAVDTLVILGSNPVYTAPGDLDFAAALGHVRQSFSLGLHRDETGARTTWFVPEAHYLEAWGDGRAGDGTTSVVQPLIRPLFGGRAASEILAAMLGDTYPSAHALVRDQWRTMLGEADFEAQWEATLRRGSLPGSEAPRVQAEITPPGIVAALATLAAVPALAPGRYELGFYTDPKVHDGRFANNPWLQELPDPTTKITWDNAALMSVRTASELGVANDDLVEITLPGFDPTMQVITTSPPPATTVVLPVFVMAGHADRAISLRLGYGRGAGLPVAEGVGQNVQPLRRQGRSFLDGASLRPTGEKHVLAQTQKHWELHDRPIALSTTLEAYRDNPGFTRGQKGPVLSILPPVDFKGEQWAMSIDMSICTGCSACVVACQAENNIPVVGREGVLRSREMHWLRIDTYHTGEVDAPEVLHQPMLCQHCEKAPCEYVCPVNATVHSPDGLNEMVYNRCIGTRFCSNNCPYKVRRFNWFDWIEEKPGYNADIRTLQKNPDVTVRERGVMEKCTFCVQRIRRAEIDASIERRAIRPGEVTTACEAACPTRAIRFGSLVHKETDMVRWRDEPRSFSVLHELGTIPRIRYLAMIKNPNPEVG</sequence>
<reference evidence="3 4" key="1">
    <citation type="submission" date="2019-04" db="EMBL/GenBank/DDBJ databases">
        <authorList>
            <person name="Li Y."/>
            <person name="Wang J."/>
        </authorList>
    </citation>
    <scope>NUCLEOTIDE SEQUENCE [LARGE SCALE GENOMIC DNA]</scope>
    <source>
        <strain evidence="3 4">DSM 14668</strain>
    </source>
</reference>
<dbReference type="PROSITE" id="PS51379">
    <property type="entry name" value="4FE4S_FER_2"/>
    <property type="match status" value="3"/>
</dbReference>